<feature type="compositionally biased region" description="Polar residues" evidence="1">
    <location>
        <begin position="98"/>
        <end position="108"/>
    </location>
</feature>
<feature type="compositionally biased region" description="Basic and acidic residues" evidence="1">
    <location>
        <begin position="421"/>
        <end position="436"/>
    </location>
</feature>
<evidence type="ECO:0000313" key="3">
    <source>
        <dbReference type="Proteomes" id="UP000002872"/>
    </source>
</evidence>
<name>I3EFA6_NEMP3</name>
<protein>
    <submittedName>
        <fullName evidence="2">Uncharacterized protein</fullName>
    </submittedName>
</protein>
<dbReference type="OrthoDB" id="2194495at2759"/>
<feature type="compositionally biased region" description="Basic and acidic residues" evidence="1">
    <location>
        <begin position="196"/>
        <end position="217"/>
    </location>
</feature>
<dbReference type="STRING" id="935791.I3EFA6"/>
<feature type="compositionally biased region" description="Low complexity" evidence="1">
    <location>
        <begin position="491"/>
        <end position="502"/>
    </location>
</feature>
<feature type="compositionally biased region" description="Acidic residues" evidence="1">
    <location>
        <begin position="1"/>
        <end position="10"/>
    </location>
</feature>
<gene>
    <name evidence="2" type="ORF">NEQG_01975</name>
</gene>
<feature type="compositionally biased region" description="Polar residues" evidence="1">
    <location>
        <begin position="305"/>
        <end position="314"/>
    </location>
</feature>
<feature type="compositionally biased region" description="Basic and acidic residues" evidence="1">
    <location>
        <begin position="451"/>
        <end position="462"/>
    </location>
</feature>
<dbReference type="AlphaFoldDB" id="I3EFA6"/>
<feature type="compositionally biased region" description="Polar residues" evidence="1">
    <location>
        <begin position="227"/>
        <end position="237"/>
    </location>
</feature>
<feature type="compositionally biased region" description="Basic and acidic residues" evidence="1">
    <location>
        <begin position="292"/>
        <end position="301"/>
    </location>
</feature>
<organism evidence="2 3">
    <name type="scientific">Nematocida parisii (strain ERTm3)</name>
    <name type="common">Nematode killer fungus</name>
    <dbReference type="NCBI Taxonomy" id="935791"/>
    <lineage>
        <taxon>Eukaryota</taxon>
        <taxon>Fungi</taxon>
        <taxon>Fungi incertae sedis</taxon>
        <taxon>Microsporidia</taxon>
        <taxon>Nematocida</taxon>
    </lineage>
</organism>
<keyword evidence="3" id="KW-1185">Reference proteome</keyword>
<feature type="compositionally biased region" description="Basic and acidic residues" evidence="1">
    <location>
        <begin position="315"/>
        <end position="325"/>
    </location>
</feature>
<evidence type="ECO:0000313" key="2">
    <source>
        <dbReference type="EMBL" id="EIJ87903.1"/>
    </source>
</evidence>
<reference evidence="2" key="1">
    <citation type="submission" date="2011-01" db="EMBL/GenBank/DDBJ databases">
        <title>The Genome Sequence of Nematocida parisii strain ERTm3.</title>
        <authorList>
            <consortium name="The Broad Institute Genome Sequencing Platform"/>
            <consortium name="The Broad Institute Genome Sequencing Center for Infectious Disease"/>
            <person name="Cuomo C."/>
            <person name="Troemel E."/>
            <person name="Young S.K."/>
            <person name="Zeng Q."/>
            <person name="Gargeya S."/>
            <person name="Fitzgerald M."/>
            <person name="Haas B."/>
            <person name="Abouelleil A."/>
            <person name="Alvarado L."/>
            <person name="Arachchi H.M."/>
            <person name="Berlin A."/>
            <person name="Chapman S.B."/>
            <person name="Gearin G."/>
            <person name="Goldberg J."/>
            <person name="Griggs A."/>
            <person name="Gujja S."/>
            <person name="Hansen M."/>
            <person name="Heiman D."/>
            <person name="Howarth C."/>
            <person name="Larimer J."/>
            <person name="Lui A."/>
            <person name="MacDonald P.J.P."/>
            <person name="McCowen C."/>
            <person name="Montmayeur A."/>
            <person name="Murphy C."/>
            <person name="Neiman D."/>
            <person name="Pearson M."/>
            <person name="Priest M."/>
            <person name="Roberts A."/>
            <person name="Saif S."/>
            <person name="Shea T."/>
            <person name="Sisk P."/>
            <person name="Stolte C."/>
            <person name="Sykes S."/>
            <person name="Wortman J."/>
            <person name="Nusbaum C."/>
            <person name="Birren B."/>
        </authorList>
    </citation>
    <scope>NUCLEOTIDE SEQUENCE</scope>
    <source>
        <strain evidence="2">ERTm3</strain>
    </source>
</reference>
<feature type="compositionally biased region" description="Basic and acidic residues" evidence="1">
    <location>
        <begin position="401"/>
        <end position="413"/>
    </location>
</feature>
<evidence type="ECO:0000256" key="1">
    <source>
        <dbReference type="SAM" id="MobiDB-lite"/>
    </source>
</evidence>
<dbReference type="InParanoid" id="I3EFA6"/>
<feature type="region of interest" description="Disordered" evidence="1">
    <location>
        <begin position="587"/>
        <end position="610"/>
    </location>
</feature>
<dbReference type="VEuPathDB" id="MicrosporidiaDB:NEQG_01975"/>
<dbReference type="HOGENOM" id="CLU_289196_0_0_1"/>
<feature type="region of interest" description="Disordered" evidence="1">
    <location>
        <begin position="1"/>
        <end position="556"/>
    </location>
</feature>
<dbReference type="Proteomes" id="UP000002872">
    <property type="component" value="Unassembled WGS sequence"/>
</dbReference>
<accession>I3EFA6</accession>
<feature type="compositionally biased region" description="Polar residues" evidence="1">
    <location>
        <begin position="180"/>
        <end position="195"/>
    </location>
</feature>
<sequence length="1061" mass="113253">MGSASEDNEDADKKKPNALENGSAEPTGQTPADGESKPIGQTPADGESKPIGQTPADESTKTSEQTPADGELKPIGQDTSDTSTGQTPADGELKPIGQDTSDTSTGQTPADGELKPIGQTPADESTKTSKQPPADGESEPIGQTPADGESEPIGQTPADESTKTSEQPPADGESEPIGQDGSSEQTSADAESNHTGQDKPAESDDEPTKLAESDKPTEQTLADGESNHTGQDGSTKPTEQDKPTEQTSADGQSDSKSKPIGQDDESTKPTGQTPTEPVKPADESTETAQTKPADESTETDKPTAQALTGQNGPTKSDDESTKSDELAEPVKPADESTESTPAATESDKQDDLSTPTKMEESNLSGQDGSSKSTEPAAADNSTDKDDSAKPAKPPATADDDNATKPADDLDDPAKLVTPADDSTKLDDADDSTKLDDADSSTKPAEDDSTDKDDQSTKSDDSNKLVTAEDDSTKQDESANPAEPDDSDDPAKPAATADGPANPDDSDDPAKPAAEADDPAKPATPAYGSTKPAQSITAAKPPTADNSTNPDDSDKYTKRIITTVPLTGQLLPPGYDDSIKSDELVSAYDDDRVSSSESTPAIDAPEGSPADITPADVLAELNLVNNMQCMAKSNIHIWSLPIEIEEIITQEISHPVGVTVSDNKGLAQFLIKHNSHIFRTPPNELSDELFTQCIIRTTSLTIDTSVYEEGDLSVQYNWSLFKNLMGFEIMNISENEHSKKIENILTGIKEINESVGMKHILVLSNMSITSGIAQKLVEMKPVQLGFNNVNYSDFLEESLDEFIGKLSDELYSLTLCKFTYECSDKLGSNSVEIFSIYRVYVESCTEEVIESLFSCDFYRLATTHIYKTNQLSNLDMYTKCPFLYVRNIVLIDEGAISDISSHVLSKTLSIDSICVVGGSLSLSIDGDVFNPKITKIRELGIESRCKLSITGTIESAWLSSVKLSEYIYTPGKAIQRVFKVCINEYVSACVLDINRSSLFLNYSDCFMFSPVLDCVDKSGQFKGFIKIKHASSSDEGNLSEIQSKAVKMCESSGLNLLFEPAA</sequence>
<dbReference type="OMA" id="IGQDTSD"/>
<feature type="compositionally biased region" description="Polar residues" evidence="1">
    <location>
        <begin position="245"/>
        <end position="254"/>
    </location>
</feature>
<feature type="compositionally biased region" description="Polar residues" evidence="1">
    <location>
        <begin position="77"/>
        <end position="87"/>
    </location>
</feature>
<dbReference type="EMBL" id="GL870880">
    <property type="protein sequence ID" value="EIJ87903.1"/>
    <property type="molecule type" value="Genomic_DNA"/>
</dbReference>
<feature type="compositionally biased region" description="Polar residues" evidence="1">
    <location>
        <begin position="352"/>
        <end position="373"/>
    </location>
</feature>
<proteinExistence type="predicted"/>